<evidence type="ECO:0000313" key="3">
    <source>
        <dbReference type="Proteomes" id="UP000094526"/>
    </source>
</evidence>
<dbReference type="EMBL" id="LGRB01000010">
    <property type="protein sequence ID" value="OCT50037.1"/>
    <property type="molecule type" value="Genomic_DNA"/>
</dbReference>
<proteinExistence type="predicted"/>
<evidence type="ECO:0000256" key="1">
    <source>
        <dbReference type="SAM" id="MobiDB-lite"/>
    </source>
</evidence>
<dbReference type="OrthoDB" id="10426421at2759"/>
<dbReference type="AlphaFoldDB" id="A0A1C1CNG4"/>
<keyword evidence="3" id="KW-1185">Reference proteome</keyword>
<feature type="region of interest" description="Disordered" evidence="1">
    <location>
        <begin position="1"/>
        <end position="25"/>
    </location>
</feature>
<protein>
    <submittedName>
        <fullName evidence="2">Uncharacterized protein</fullName>
    </submittedName>
</protein>
<sequence length="240" mass="26053">MSQAVRSSPDPTNLPSDLETVPHSSSTVAAMAAPTIAHHAFPLHHTLAWPLQVYSVDTVERERYVTPTQTTPETEAHHFPVLTKPFDTSMGMTGEGVTPTAQEDVVSNFLPHLEQSLTIPPTPAGDMPGHPILALGDGPQQNGQEPRFSAARAIIARTRSSGGSKLEQWYTSPTVTDPFHLIRLDPLNITWQVRREINSKPDHHVDDGTGSADQSSVQEDTQSGHAGDDVETQPTSKMSF</sequence>
<evidence type="ECO:0000313" key="2">
    <source>
        <dbReference type="EMBL" id="OCT50037.1"/>
    </source>
</evidence>
<feature type="compositionally biased region" description="Polar residues" evidence="1">
    <location>
        <begin position="211"/>
        <end position="224"/>
    </location>
</feature>
<feature type="compositionally biased region" description="Polar residues" evidence="1">
    <location>
        <begin position="1"/>
        <end position="15"/>
    </location>
</feature>
<reference evidence="3" key="1">
    <citation type="submission" date="2015-07" db="EMBL/GenBank/DDBJ databases">
        <authorList>
            <person name="Teixeira M.M."/>
            <person name="Souza R.C."/>
            <person name="Almeida L.G."/>
            <person name="Vicente V.A."/>
            <person name="de Hoog S."/>
            <person name="Bocca A.L."/>
            <person name="de Almeida S.R."/>
            <person name="Vasconcelos A.T."/>
            <person name="Felipe M.S."/>
        </authorList>
    </citation>
    <scope>NUCLEOTIDE SEQUENCE [LARGE SCALE GENOMIC DNA]</scope>
    <source>
        <strain evidence="3">KSF</strain>
    </source>
</reference>
<accession>A0A1C1CNG4</accession>
<feature type="region of interest" description="Disordered" evidence="1">
    <location>
        <begin position="199"/>
        <end position="240"/>
    </location>
</feature>
<name>A0A1C1CNG4_9EURO</name>
<dbReference type="VEuPathDB" id="FungiDB:CLCR_07538"/>
<dbReference type="Proteomes" id="UP000094526">
    <property type="component" value="Unassembled WGS sequence"/>
</dbReference>
<organism evidence="2 3">
    <name type="scientific">Cladophialophora carrionii</name>
    <dbReference type="NCBI Taxonomy" id="86049"/>
    <lineage>
        <taxon>Eukaryota</taxon>
        <taxon>Fungi</taxon>
        <taxon>Dikarya</taxon>
        <taxon>Ascomycota</taxon>
        <taxon>Pezizomycotina</taxon>
        <taxon>Eurotiomycetes</taxon>
        <taxon>Chaetothyriomycetidae</taxon>
        <taxon>Chaetothyriales</taxon>
        <taxon>Herpotrichiellaceae</taxon>
        <taxon>Cladophialophora</taxon>
    </lineage>
</organism>
<gene>
    <name evidence="2" type="ORF">CLCR_07538</name>
</gene>
<dbReference type="VEuPathDB" id="FungiDB:G647_08948"/>
<comment type="caution">
    <text evidence="2">The sequence shown here is derived from an EMBL/GenBank/DDBJ whole genome shotgun (WGS) entry which is preliminary data.</text>
</comment>